<dbReference type="InterPro" id="IPR026569">
    <property type="entry name" value="Ribosomal_bL28"/>
</dbReference>
<evidence type="ECO:0000256" key="4">
    <source>
        <dbReference type="ARBA" id="ARBA00035174"/>
    </source>
</evidence>
<protein>
    <recommendedName>
        <fullName evidence="4 5">Large ribosomal subunit protein bL28</fullName>
    </recommendedName>
</protein>
<name>A0ABS9WIK6_9ACTN</name>
<dbReference type="InterPro" id="IPR034704">
    <property type="entry name" value="Ribosomal_bL28/bL31-like_sf"/>
</dbReference>
<evidence type="ECO:0000256" key="3">
    <source>
        <dbReference type="ARBA" id="ARBA00023274"/>
    </source>
</evidence>
<evidence type="ECO:0000256" key="1">
    <source>
        <dbReference type="ARBA" id="ARBA00008760"/>
    </source>
</evidence>
<evidence type="ECO:0000256" key="2">
    <source>
        <dbReference type="ARBA" id="ARBA00022980"/>
    </source>
</evidence>
<comment type="similarity">
    <text evidence="1 5">Belongs to the bacterial ribosomal protein bL28 family.</text>
</comment>
<reference evidence="6" key="1">
    <citation type="submission" date="2021-11" db="EMBL/GenBank/DDBJ databases">
        <title>A Novel Adlercreutzia Species, isolated from a Allomyrina dichotoma larva feces.</title>
        <authorList>
            <person name="Suh M.K."/>
        </authorList>
    </citation>
    <scope>NUCLEOTIDE SEQUENCE</scope>
    <source>
        <strain evidence="6">JBNU-10</strain>
    </source>
</reference>
<dbReference type="EMBL" id="JAJMLW010000003">
    <property type="protein sequence ID" value="MCI2242710.1"/>
    <property type="molecule type" value="Genomic_DNA"/>
</dbReference>
<dbReference type="InterPro" id="IPR050096">
    <property type="entry name" value="Bacterial_rp_bL28"/>
</dbReference>
<dbReference type="SUPFAM" id="SSF143800">
    <property type="entry name" value="L28p-like"/>
    <property type="match status" value="1"/>
</dbReference>
<keyword evidence="3 5" id="KW-0687">Ribonucleoprotein</keyword>
<dbReference type="PANTHER" id="PTHR39080:SF1">
    <property type="entry name" value="LARGE RIBOSOMAL SUBUNIT PROTEIN BL28A"/>
    <property type="match status" value="1"/>
</dbReference>
<dbReference type="GO" id="GO:0005840">
    <property type="term" value="C:ribosome"/>
    <property type="evidence" value="ECO:0007669"/>
    <property type="project" value="UniProtKB-KW"/>
</dbReference>
<evidence type="ECO:0000313" key="7">
    <source>
        <dbReference type="Proteomes" id="UP001430755"/>
    </source>
</evidence>
<dbReference type="InterPro" id="IPR001383">
    <property type="entry name" value="Ribosomal_bL28_bact-type"/>
</dbReference>
<dbReference type="HAMAP" id="MF_00373">
    <property type="entry name" value="Ribosomal_bL28"/>
    <property type="match status" value="1"/>
</dbReference>
<dbReference type="Pfam" id="PF00830">
    <property type="entry name" value="Ribosomal_L28"/>
    <property type="match status" value="1"/>
</dbReference>
<dbReference type="Gene3D" id="2.30.170.40">
    <property type="entry name" value="Ribosomal protein L28/L24"/>
    <property type="match status" value="1"/>
</dbReference>
<comment type="caution">
    <text evidence="6">The sequence shown here is derived from an EMBL/GenBank/DDBJ whole genome shotgun (WGS) entry which is preliminary data.</text>
</comment>
<sequence>MELIEMSKVCEVCGKHPVAGRSISHSHRVSNRVFRPNVQKITIKDSNGHVRKANVCTSCMKAGKVERA</sequence>
<gene>
    <name evidence="5 6" type="primary">rpmB</name>
    <name evidence="6" type="ORF">LPT13_10170</name>
</gene>
<organism evidence="6 7">
    <name type="scientific">Adlercreutzia faecimuris</name>
    <dbReference type="NCBI Taxonomy" id="2897341"/>
    <lineage>
        <taxon>Bacteria</taxon>
        <taxon>Bacillati</taxon>
        <taxon>Actinomycetota</taxon>
        <taxon>Coriobacteriia</taxon>
        <taxon>Eggerthellales</taxon>
        <taxon>Eggerthellaceae</taxon>
        <taxon>Adlercreutzia</taxon>
    </lineage>
</organism>
<dbReference type="Gene3D" id="2.20.150.30">
    <property type="match status" value="1"/>
</dbReference>
<evidence type="ECO:0000256" key="5">
    <source>
        <dbReference type="HAMAP-Rule" id="MF_00373"/>
    </source>
</evidence>
<keyword evidence="2 5" id="KW-0689">Ribosomal protein</keyword>
<evidence type="ECO:0000313" key="6">
    <source>
        <dbReference type="EMBL" id="MCI2242710.1"/>
    </source>
</evidence>
<dbReference type="NCBIfam" id="TIGR00009">
    <property type="entry name" value="L28"/>
    <property type="match status" value="1"/>
</dbReference>
<dbReference type="Proteomes" id="UP001430755">
    <property type="component" value="Unassembled WGS sequence"/>
</dbReference>
<proteinExistence type="inferred from homology"/>
<dbReference type="PANTHER" id="PTHR39080">
    <property type="entry name" value="50S RIBOSOMAL PROTEIN L28"/>
    <property type="match status" value="1"/>
</dbReference>
<accession>A0ABS9WIK6</accession>
<keyword evidence="7" id="KW-1185">Reference proteome</keyword>
<dbReference type="InterPro" id="IPR037147">
    <property type="entry name" value="Ribosomal_bL28_sf"/>
</dbReference>